<sequence length="276" mass="28145">MPSKKRAASHQISKDDGPDLEHAVAVESGTFRKASDTVLANPRIVKVWHMGTTVGGGGVDGGDGRTAAPNPSASIPVLPPVASSSDEGVAPGLTSDPSETIVALEKGDETEVSAKESDQPPTDANLEAENDAVAIEVSGGEKLGLGLEEQSKVLAKTGENGEVGLGNAVGPVGSSSETFQQLSSAKNAFSGSFGTGFSLSIFTFGSTQTSTGFSSFGSSPWSGSGFATGLAGFGAQNTGGLVLQEVPQKQGKRKKNRFLQLMPRTLSFLGVNGRSM</sequence>
<evidence type="ECO:0000259" key="2">
    <source>
        <dbReference type="Pfam" id="PF08911"/>
    </source>
</evidence>
<dbReference type="Proteomes" id="UP001497444">
    <property type="component" value="Chromosome 2"/>
</dbReference>
<feature type="region of interest" description="Disordered" evidence="1">
    <location>
        <begin position="1"/>
        <end position="21"/>
    </location>
</feature>
<name>A0ABP0WRE6_9BRYO</name>
<dbReference type="InterPro" id="IPR015007">
    <property type="entry name" value="NUP2/50/61"/>
</dbReference>
<evidence type="ECO:0000313" key="4">
    <source>
        <dbReference type="Proteomes" id="UP001497444"/>
    </source>
</evidence>
<organism evidence="3 4">
    <name type="scientific">Sphagnum jensenii</name>
    <dbReference type="NCBI Taxonomy" id="128206"/>
    <lineage>
        <taxon>Eukaryota</taxon>
        <taxon>Viridiplantae</taxon>
        <taxon>Streptophyta</taxon>
        <taxon>Embryophyta</taxon>
        <taxon>Bryophyta</taxon>
        <taxon>Sphagnophytina</taxon>
        <taxon>Sphagnopsida</taxon>
        <taxon>Sphagnales</taxon>
        <taxon>Sphagnaceae</taxon>
        <taxon>Sphagnum</taxon>
    </lineage>
</organism>
<evidence type="ECO:0000313" key="3">
    <source>
        <dbReference type="EMBL" id="CAK9269409.1"/>
    </source>
</evidence>
<reference evidence="3 4" key="1">
    <citation type="submission" date="2024-02" db="EMBL/GenBank/DDBJ databases">
        <authorList>
            <consortium name="ELIXIR-Norway"/>
            <consortium name="Elixir Norway"/>
        </authorList>
    </citation>
    <scope>NUCLEOTIDE SEQUENCE [LARGE SCALE GENOMIC DNA]</scope>
</reference>
<accession>A0ABP0WRE6</accession>
<feature type="region of interest" description="Disordered" evidence="1">
    <location>
        <begin position="52"/>
        <end position="98"/>
    </location>
</feature>
<protein>
    <recommendedName>
        <fullName evidence="2">Nuclear pore complex NUP2/50/61 domain-containing protein</fullName>
    </recommendedName>
</protein>
<feature type="domain" description="Nuclear pore complex NUP2/50/61" evidence="2">
    <location>
        <begin position="4"/>
        <end position="47"/>
    </location>
</feature>
<gene>
    <name evidence="3" type="ORF">CSSPJE1EN1_LOCUS14887</name>
</gene>
<feature type="compositionally biased region" description="Basic and acidic residues" evidence="1">
    <location>
        <begin position="12"/>
        <end position="21"/>
    </location>
</feature>
<dbReference type="Pfam" id="PF08911">
    <property type="entry name" value="NUP50"/>
    <property type="match status" value="1"/>
</dbReference>
<dbReference type="EMBL" id="OZ020097">
    <property type="protein sequence ID" value="CAK9269409.1"/>
    <property type="molecule type" value="Genomic_DNA"/>
</dbReference>
<proteinExistence type="predicted"/>
<evidence type="ECO:0000256" key="1">
    <source>
        <dbReference type="SAM" id="MobiDB-lite"/>
    </source>
</evidence>
<keyword evidence="4" id="KW-1185">Reference proteome</keyword>